<evidence type="ECO:0000256" key="4">
    <source>
        <dbReference type="ARBA" id="ARBA00022723"/>
    </source>
</evidence>
<comment type="subcellular location">
    <subcellularLocation>
        <location evidence="1">Cytoplasm</location>
    </subcellularLocation>
</comment>
<dbReference type="GO" id="GO:0003677">
    <property type="term" value="F:DNA binding"/>
    <property type="evidence" value="ECO:0007669"/>
    <property type="project" value="InterPro"/>
</dbReference>
<sequence>MVRDDAKLIRLLKTAGGQIEGIIKMIEEGKYCIDISNQIMAAQAVLGRVNREVLNAHLHSCVLSSVESGSADEKMDEIAAVLDKLIK</sequence>
<evidence type="ECO:0000256" key="3">
    <source>
        <dbReference type="ARBA" id="ARBA00022490"/>
    </source>
</evidence>
<dbReference type="Gene3D" id="1.20.58.1000">
    <property type="entry name" value="Metal-sensitive repressor, helix protomer"/>
    <property type="match status" value="1"/>
</dbReference>
<dbReference type="EMBL" id="DVOE01000050">
    <property type="protein sequence ID" value="HIU98881.1"/>
    <property type="molecule type" value="Genomic_DNA"/>
</dbReference>
<dbReference type="PANTHER" id="PTHR33677">
    <property type="entry name" value="TRANSCRIPTIONAL REPRESSOR FRMR-RELATED"/>
    <property type="match status" value="1"/>
</dbReference>
<evidence type="ECO:0000313" key="7">
    <source>
        <dbReference type="EMBL" id="HIU98881.1"/>
    </source>
</evidence>
<evidence type="ECO:0000256" key="1">
    <source>
        <dbReference type="ARBA" id="ARBA00004496"/>
    </source>
</evidence>
<reference evidence="7" key="2">
    <citation type="journal article" date="2021" name="PeerJ">
        <title>Extensive microbial diversity within the chicken gut microbiome revealed by metagenomics and culture.</title>
        <authorList>
            <person name="Gilroy R."/>
            <person name="Ravi A."/>
            <person name="Getino M."/>
            <person name="Pursley I."/>
            <person name="Horton D.L."/>
            <person name="Alikhan N.F."/>
            <person name="Baker D."/>
            <person name="Gharbi K."/>
            <person name="Hall N."/>
            <person name="Watson M."/>
            <person name="Adriaenssens E.M."/>
            <person name="Foster-Nyarko E."/>
            <person name="Jarju S."/>
            <person name="Secka A."/>
            <person name="Antonio M."/>
            <person name="Oren A."/>
            <person name="Chaudhuri R.R."/>
            <person name="La Ragione R."/>
            <person name="Hildebrand F."/>
            <person name="Pallen M.J."/>
        </authorList>
    </citation>
    <scope>NUCLEOTIDE SEQUENCE</scope>
    <source>
        <strain evidence="7">10406</strain>
    </source>
</reference>
<evidence type="ECO:0000256" key="6">
    <source>
        <dbReference type="ARBA" id="ARBA00041544"/>
    </source>
</evidence>
<keyword evidence="3" id="KW-0963">Cytoplasm</keyword>
<organism evidence="7 8">
    <name type="scientific">Candidatus Limadaptatus stercoripullorum</name>
    <dbReference type="NCBI Taxonomy" id="2840846"/>
    <lineage>
        <taxon>Bacteria</taxon>
        <taxon>Bacillati</taxon>
        <taxon>Bacillota</taxon>
        <taxon>Clostridia</taxon>
        <taxon>Eubacteriales</taxon>
        <taxon>Candidatus Limadaptatus</taxon>
    </lineage>
</organism>
<dbReference type="PANTHER" id="PTHR33677:SF4">
    <property type="entry name" value="COPPER-SENSING TRANSCRIPTIONAL REPRESSOR CSOR"/>
    <property type="match status" value="1"/>
</dbReference>
<dbReference type="InterPro" id="IPR003735">
    <property type="entry name" value="Metal_Tscrpt_repr"/>
</dbReference>
<reference evidence="7" key="1">
    <citation type="submission" date="2020-10" db="EMBL/GenBank/DDBJ databases">
        <authorList>
            <person name="Gilroy R."/>
        </authorList>
    </citation>
    <scope>NUCLEOTIDE SEQUENCE</scope>
    <source>
        <strain evidence="7">10406</strain>
    </source>
</reference>
<proteinExistence type="predicted"/>
<dbReference type="CDD" id="cd10159">
    <property type="entry name" value="CsoR-like_DUF156_2"/>
    <property type="match status" value="1"/>
</dbReference>
<comment type="subunit">
    <text evidence="2">Homodimer.</text>
</comment>
<evidence type="ECO:0000256" key="2">
    <source>
        <dbReference type="ARBA" id="ARBA00011738"/>
    </source>
</evidence>
<comment type="caution">
    <text evidence="7">The sequence shown here is derived from an EMBL/GenBank/DDBJ whole genome shotgun (WGS) entry which is preliminary data.</text>
</comment>
<name>A0A9D1NA36_9FIRM</name>
<dbReference type="AlphaFoldDB" id="A0A9D1NA36"/>
<dbReference type="InterPro" id="IPR038390">
    <property type="entry name" value="Metal_Tscrpt_repr_sf"/>
</dbReference>
<dbReference type="Pfam" id="PF02583">
    <property type="entry name" value="Trns_repr_metal"/>
    <property type="match status" value="1"/>
</dbReference>
<evidence type="ECO:0000313" key="8">
    <source>
        <dbReference type="Proteomes" id="UP000886857"/>
    </source>
</evidence>
<protein>
    <recommendedName>
        <fullName evidence="5">Copper-sensing transcriptional repressor CsoR</fullName>
    </recommendedName>
    <alternativeName>
        <fullName evidence="6">Copper-sensitive operon repressor</fullName>
    </alternativeName>
</protein>
<dbReference type="GO" id="GO:0046872">
    <property type="term" value="F:metal ion binding"/>
    <property type="evidence" value="ECO:0007669"/>
    <property type="project" value="UniProtKB-KW"/>
</dbReference>
<dbReference type="GO" id="GO:0005737">
    <property type="term" value="C:cytoplasm"/>
    <property type="evidence" value="ECO:0007669"/>
    <property type="project" value="UniProtKB-SubCell"/>
</dbReference>
<dbReference type="GO" id="GO:0045892">
    <property type="term" value="P:negative regulation of DNA-templated transcription"/>
    <property type="evidence" value="ECO:0007669"/>
    <property type="project" value="UniProtKB-ARBA"/>
</dbReference>
<keyword evidence="4" id="KW-0479">Metal-binding</keyword>
<accession>A0A9D1NA36</accession>
<gene>
    <name evidence="7" type="ORF">IAC73_03450</name>
</gene>
<dbReference type="Proteomes" id="UP000886857">
    <property type="component" value="Unassembled WGS sequence"/>
</dbReference>
<evidence type="ECO:0000256" key="5">
    <source>
        <dbReference type="ARBA" id="ARBA00039938"/>
    </source>
</evidence>